<dbReference type="Gene3D" id="3.30.230.10">
    <property type="match status" value="1"/>
</dbReference>
<dbReference type="EMBL" id="JBHLWN010000071">
    <property type="protein sequence ID" value="MFC0214295.1"/>
    <property type="molecule type" value="Genomic_DNA"/>
</dbReference>
<evidence type="ECO:0000256" key="1">
    <source>
        <dbReference type="PROSITE-ProRule" id="PRU01122"/>
    </source>
</evidence>
<feature type="transmembrane region" description="Helical" evidence="2">
    <location>
        <begin position="12"/>
        <end position="35"/>
    </location>
</feature>
<dbReference type="Pfam" id="PF05362">
    <property type="entry name" value="Lon_C"/>
    <property type="match status" value="1"/>
</dbReference>
<gene>
    <name evidence="5" type="ORF">ACFFK0_17840</name>
</gene>
<sequence length="364" mass="39959">MPRQLAQLRRYLLSAFAGVAAAYVLFFMPLPYYILMPGTAEPVKPMVKLAKGEHNEQGAFMLTTVRGGDANVFNYVVARFHPYEELVKKEDMFGSETPQEYSQRQEYVMLTSQSDAMQAAYRKAGIPYEIAGDGVMVIRTIPGMPAEKVLRGGDYLLKVDQTTIHKAQELLDYLSGKKAGDTITFTYRRDKANLEAQLTLATLPQEKDERGNPLPQRAGLGIVPGDVQSVKAADPAHQFTVKTEDIGGPSAGLMFSLEMYAQLTGSDLTKGYRIAGTGTITPEGNVGPIGGIQHKVIAADREQAEIFFAPQDVYPKEGQKFEPVLNYSDAVERAKAIGSKMRIVSVATLDDAIKFLNELPPKSK</sequence>
<proteinExistence type="inferred from homology"/>
<dbReference type="InterPro" id="IPR014721">
    <property type="entry name" value="Ribsml_uS5_D2-typ_fold_subgr"/>
</dbReference>
<dbReference type="SUPFAM" id="SSF54211">
    <property type="entry name" value="Ribosomal protein S5 domain 2-like"/>
    <property type="match status" value="1"/>
</dbReference>
<dbReference type="SMART" id="SM00228">
    <property type="entry name" value="PDZ"/>
    <property type="match status" value="1"/>
</dbReference>
<keyword evidence="6" id="KW-1185">Reference proteome</keyword>
<evidence type="ECO:0000313" key="5">
    <source>
        <dbReference type="EMBL" id="MFC0214295.1"/>
    </source>
</evidence>
<dbReference type="EC" id="3.4.21.53" evidence="1"/>
<reference evidence="5 6" key="1">
    <citation type="submission" date="2024-09" db="EMBL/GenBank/DDBJ databases">
        <authorList>
            <person name="Sun Q."/>
            <person name="Mori K."/>
        </authorList>
    </citation>
    <scope>NUCLEOTIDE SEQUENCE [LARGE SCALE GENOMIC DNA]</scope>
    <source>
        <strain evidence="5 6">CCM 7759</strain>
    </source>
</reference>
<dbReference type="InterPro" id="IPR020568">
    <property type="entry name" value="Ribosomal_Su5_D2-typ_SF"/>
</dbReference>
<dbReference type="InterPro" id="IPR027065">
    <property type="entry name" value="Lon_Prtase"/>
</dbReference>
<protein>
    <recommendedName>
        <fullName evidence="1">endopeptidase La</fullName>
        <ecNumber evidence="1">3.4.21.53</ecNumber>
    </recommendedName>
</protein>
<comment type="similarity">
    <text evidence="1">Belongs to the peptidase S16 family.</text>
</comment>
<comment type="caution">
    <text evidence="5">The sequence shown here is derived from an EMBL/GenBank/DDBJ whole genome shotgun (WGS) entry which is preliminary data.</text>
</comment>
<accession>A0ABV6DNS5</accession>
<feature type="domain" description="PDZ" evidence="3">
    <location>
        <begin position="107"/>
        <end position="171"/>
    </location>
</feature>
<keyword evidence="2" id="KW-1133">Transmembrane helix</keyword>
<dbReference type="RefSeq" id="WP_377471654.1">
    <property type="nucleotide sequence ID" value="NZ_JBHLWN010000071.1"/>
</dbReference>
<organism evidence="5 6">
    <name type="scientific">Paenibacillus chartarius</name>
    <dbReference type="NCBI Taxonomy" id="747481"/>
    <lineage>
        <taxon>Bacteria</taxon>
        <taxon>Bacillati</taxon>
        <taxon>Bacillota</taxon>
        <taxon>Bacilli</taxon>
        <taxon>Bacillales</taxon>
        <taxon>Paenibacillaceae</taxon>
        <taxon>Paenibacillus</taxon>
    </lineage>
</organism>
<dbReference type="SUPFAM" id="SSF50156">
    <property type="entry name" value="PDZ domain-like"/>
    <property type="match status" value="1"/>
</dbReference>
<evidence type="ECO:0000259" key="3">
    <source>
        <dbReference type="PROSITE" id="PS50106"/>
    </source>
</evidence>
<dbReference type="Pfam" id="PF13180">
    <property type="entry name" value="PDZ_2"/>
    <property type="match status" value="1"/>
</dbReference>
<feature type="domain" description="Lon proteolytic" evidence="4">
    <location>
        <begin position="244"/>
        <end position="359"/>
    </location>
</feature>
<keyword evidence="2" id="KW-0472">Membrane</keyword>
<keyword evidence="1 5" id="KW-0378">Hydrolase</keyword>
<dbReference type="InterPro" id="IPR036034">
    <property type="entry name" value="PDZ_sf"/>
</dbReference>
<evidence type="ECO:0000256" key="2">
    <source>
        <dbReference type="SAM" id="Phobius"/>
    </source>
</evidence>
<name>A0ABV6DNS5_9BACL</name>
<dbReference type="GO" id="GO:0006508">
    <property type="term" value="P:proteolysis"/>
    <property type="evidence" value="ECO:0007669"/>
    <property type="project" value="UniProtKB-KW"/>
</dbReference>
<evidence type="ECO:0000259" key="4">
    <source>
        <dbReference type="PROSITE" id="PS51786"/>
    </source>
</evidence>
<feature type="active site" evidence="1">
    <location>
        <position position="250"/>
    </location>
</feature>
<dbReference type="InterPro" id="IPR008269">
    <property type="entry name" value="Lon_proteolytic"/>
</dbReference>
<dbReference type="Proteomes" id="UP001589776">
    <property type="component" value="Unassembled WGS sequence"/>
</dbReference>
<dbReference type="InterPro" id="IPR001478">
    <property type="entry name" value="PDZ"/>
</dbReference>
<feature type="active site" evidence="1">
    <location>
        <position position="295"/>
    </location>
</feature>
<dbReference type="GO" id="GO:0008233">
    <property type="term" value="F:peptidase activity"/>
    <property type="evidence" value="ECO:0007669"/>
    <property type="project" value="UniProtKB-KW"/>
</dbReference>
<dbReference type="NCBIfam" id="NF041438">
    <property type="entry name" value="SepM_fam_S16"/>
    <property type="match status" value="1"/>
</dbReference>
<dbReference type="PROSITE" id="PS50106">
    <property type="entry name" value="PDZ"/>
    <property type="match status" value="1"/>
</dbReference>
<comment type="catalytic activity">
    <reaction evidence="1">
        <text>Hydrolysis of proteins in presence of ATP.</text>
        <dbReference type="EC" id="3.4.21.53"/>
    </reaction>
</comment>
<dbReference type="PROSITE" id="PS51786">
    <property type="entry name" value="LON_PROTEOLYTIC"/>
    <property type="match status" value="1"/>
</dbReference>
<keyword evidence="1 5" id="KW-0645">Protease</keyword>
<keyword evidence="1" id="KW-0720">Serine protease</keyword>
<dbReference type="Gene3D" id="2.30.42.10">
    <property type="match status" value="1"/>
</dbReference>
<evidence type="ECO:0000313" key="6">
    <source>
        <dbReference type="Proteomes" id="UP001589776"/>
    </source>
</evidence>
<keyword evidence="2" id="KW-0812">Transmembrane</keyword>
<dbReference type="PANTHER" id="PTHR10046">
    <property type="entry name" value="ATP DEPENDENT LON PROTEASE FAMILY MEMBER"/>
    <property type="match status" value="1"/>
</dbReference>